<evidence type="ECO:0000313" key="10">
    <source>
        <dbReference type="Proteomes" id="UP000266489"/>
    </source>
</evidence>
<proteinExistence type="predicted"/>
<dbReference type="InterPro" id="IPR050093">
    <property type="entry name" value="ABC_SmlMolc_Importer"/>
</dbReference>
<dbReference type="PANTHER" id="PTHR42781">
    <property type="entry name" value="SPERMIDINE/PUTRESCINE IMPORT ATP-BINDING PROTEIN POTA"/>
    <property type="match status" value="1"/>
</dbReference>
<name>A0A398D529_9BACT</name>
<keyword evidence="6" id="KW-1278">Translocase</keyword>
<reference evidence="9 10" key="1">
    <citation type="submission" date="2018-09" db="EMBL/GenBank/DDBJ databases">
        <title>Discovery and Ecogenomic Context for Candidatus Cryosericales, a Global Caldiserica Order Active in Thawing Permafrost.</title>
        <authorList>
            <person name="Martinez M.A."/>
            <person name="Woodcroft B.J."/>
            <person name="Ignacio Espinoza J.C."/>
            <person name="Zayed A."/>
            <person name="Singleton C.M."/>
            <person name="Boyd J."/>
            <person name="Li Y.-F."/>
            <person name="Purvine S."/>
            <person name="Maughan H."/>
            <person name="Hodgkins S.B."/>
            <person name="Anderson D."/>
            <person name="Sederholm M."/>
            <person name="Temperton B."/>
            <person name="Saleska S.R."/>
            <person name="Tyson G.W."/>
            <person name="Rich V.I."/>
        </authorList>
    </citation>
    <scope>NUCLEOTIDE SEQUENCE [LARGE SCALE GENOMIC DNA]</scope>
    <source>
        <strain evidence="9 10">SMC5</strain>
    </source>
</reference>
<evidence type="ECO:0000256" key="2">
    <source>
        <dbReference type="ARBA" id="ARBA00022475"/>
    </source>
</evidence>
<dbReference type="GO" id="GO:0005524">
    <property type="term" value="F:ATP binding"/>
    <property type="evidence" value="ECO:0007669"/>
    <property type="project" value="UniProtKB-KW"/>
</dbReference>
<dbReference type="SUPFAM" id="SSF52540">
    <property type="entry name" value="P-loop containing nucleoside triphosphate hydrolases"/>
    <property type="match status" value="1"/>
</dbReference>
<dbReference type="OrthoDB" id="5298774at2"/>
<dbReference type="Proteomes" id="UP000266489">
    <property type="component" value="Unassembled WGS sequence"/>
</dbReference>
<evidence type="ECO:0000256" key="6">
    <source>
        <dbReference type="ARBA" id="ARBA00022967"/>
    </source>
</evidence>
<evidence type="ECO:0000256" key="7">
    <source>
        <dbReference type="ARBA" id="ARBA00023136"/>
    </source>
</evidence>
<dbReference type="SMART" id="SM00382">
    <property type="entry name" value="AAA"/>
    <property type="match status" value="1"/>
</dbReference>
<dbReference type="Gene3D" id="3.40.50.300">
    <property type="entry name" value="P-loop containing nucleotide triphosphate hydrolases"/>
    <property type="match status" value="1"/>
</dbReference>
<dbReference type="PROSITE" id="PS50893">
    <property type="entry name" value="ABC_TRANSPORTER_2"/>
    <property type="match status" value="1"/>
</dbReference>
<evidence type="ECO:0000256" key="3">
    <source>
        <dbReference type="ARBA" id="ARBA00022519"/>
    </source>
</evidence>
<dbReference type="InterPro" id="IPR017871">
    <property type="entry name" value="ABC_transporter-like_CS"/>
</dbReference>
<gene>
    <name evidence="9" type="ORF">SMC5_06115</name>
</gene>
<dbReference type="PROSITE" id="PS00211">
    <property type="entry name" value="ABC_TRANSPORTER_1"/>
    <property type="match status" value="1"/>
</dbReference>
<dbReference type="RefSeq" id="WP_119087730.1">
    <property type="nucleotide sequence ID" value="NZ_QXIU01000147.1"/>
</dbReference>
<comment type="caution">
    <text evidence="9">The sequence shown here is derived from an EMBL/GenBank/DDBJ whole genome shotgun (WGS) entry which is preliminary data.</text>
</comment>
<evidence type="ECO:0000313" key="9">
    <source>
        <dbReference type="EMBL" id="RIE10342.1"/>
    </source>
</evidence>
<accession>A0A398D529</accession>
<dbReference type="EMBL" id="QXIU01000147">
    <property type="protein sequence ID" value="RIE10342.1"/>
    <property type="molecule type" value="Genomic_DNA"/>
</dbReference>
<evidence type="ECO:0000256" key="4">
    <source>
        <dbReference type="ARBA" id="ARBA00022741"/>
    </source>
</evidence>
<evidence type="ECO:0000259" key="8">
    <source>
        <dbReference type="PROSITE" id="PS50893"/>
    </source>
</evidence>
<dbReference type="InterPro" id="IPR003593">
    <property type="entry name" value="AAA+_ATPase"/>
</dbReference>
<dbReference type="Pfam" id="PF00005">
    <property type="entry name" value="ABC_tran"/>
    <property type="match status" value="1"/>
</dbReference>
<protein>
    <submittedName>
        <fullName evidence="9">ATP-binding cassette domain-containing protein</fullName>
    </submittedName>
</protein>
<keyword evidence="3" id="KW-0997">Cell inner membrane</keyword>
<evidence type="ECO:0000256" key="1">
    <source>
        <dbReference type="ARBA" id="ARBA00022448"/>
    </source>
</evidence>
<dbReference type="PANTHER" id="PTHR42781:SF1">
    <property type="entry name" value="THIAMINE IMPORT ATP-BINDING PROTEIN THIQ"/>
    <property type="match status" value="1"/>
</dbReference>
<dbReference type="InterPro" id="IPR027417">
    <property type="entry name" value="P-loop_NTPase"/>
</dbReference>
<keyword evidence="4" id="KW-0547">Nucleotide-binding</keyword>
<keyword evidence="7" id="KW-0472">Membrane</keyword>
<dbReference type="AlphaFoldDB" id="A0A398D529"/>
<keyword evidence="2" id="KW-1003">Cell membrane</keyword>
<feature type="domain" description="ABC transporter" evidence="8">
    <location>
        <begin position="2"/>
        <end position="219"/>
    </location>
</feature>
<sequence length="219" mass="23719">MIECTGVAFSLGGRTILSDLELKVSDGERIVVMGRSGAGKTTLLRLLAGLVAPSEGSIRVNGELASAARSIRMVPSHRDIGFVFQAGALWPHMTVAQNLLYGLADLPRPEARRRMTEALDACKVAELSQRLPQQLSGGEQRRVALARAIAPHPRHLLMDEPLTSLDTDLRSELLQLVCEIVLSHDTALVYVTHDESEARTVGGRQMHLENGRLTAQGSA</sequence>
<keyword evidence="5 9" id="KW-0067">ATP-binding</keyword>
<organism evidence="9 10">
    <name type="scientific">Candidatus Cryosericum odellii</name>
    <dbReference type="NCBI Taxonomy" id="2290917"/>
    <lineage>
        <taxon>Bacteria</taxon>
        <taxon>Pseudomonadati</taxon>
        <taxon>Caldisericota/Cryosericota group</taxon>
        <taxon>Candidatus Cryosericota</taxon>
        <taxon>Candidatus Cryosericia</taxon>
        <taxon>Candidatus Cryosericales</taxon>
        <taxon>Candidatus Cryosericaceae</taxon>
        <taxon>Candidatus Cryosericum</taxon>
    </lineage>
</organism>
<dbReference type="InterPro" id="IPR003439">
    <property type="entry name" value="ABC_transporter-like_ATP-bd"/>
</dbReference>
<keyword evidence="1" id="KW-0813">Transport</keyword>
<evidence type="ECO:0000256" key="5">
    <source>
        <dbReference type="ARBA" id="ARBA00022840"/>
    </source>
</evidence>
<dbReference type="GO" id="GO:0016887">
    <property type="term" value="F:ATP hydrolysis activity"/>
    <property type="evidence" value="ECO:0007669"/>
    <property type="project" value="InterPro"/>
</dbReference>